<keyword evidence="2" id="KW-0808">Transferase</keyword>
<organism evidence="2 3">
    <name type="scientific">Arenibacter antarcticus</name>
    <dbReference type="NCBI Taxonomy" id="2040469"/>
    <lineage>
        <taxon>Bacteria</taxon>
        <taxon>Pseudomonadati</taxon>
        <taxon>Bacteroidota</taxon>
        <taxon>Flavobacteriia</taxon>
        <taxon>Flavobacteriales</taxon>
        <taxon>Flavobacteriaceae</taxon>
        <taxon>Arenibacter</taxon>
    </lineage>
</organism>
<evidence type="ECO:0000259" key="1">
    <source>
        <dbReference type="PROSITE" id="PS51186"/>
    </source>
</evidence>
<dbReference type="EC" id="2.3.-.-" evidence="2"/>
<accession>A0ABW5VDB6</accession>
<dbReference type="CDD" id="cd04301">
    <property type="entry name" value="NAT_SF"/>
    <property type="match status" value="1"/>
</dbReference>
<proteinExistence type="predicted"/>
<dbReference type="Gene3D" id="3.40.630.30">
    <property type="match status" value="1"/>
</dbReference>
<gene>
    <name evidence="2" type="ORF">ACFS1K_08025</name>
</gene>
<dbReference type="PROSITE" id="PS51186">
    <property type="entry name" value="GNAT"/>
    <property type="match status" value="1"/>
</dbReference>
<feature type="domain" description="N-acetyltransferase" evidence="1">
    <location>
        <begin position="14"/>
        <end position="155"/>
    </location>
</feature>
<dbReference type="Pfam" id="PF13508">
    <property type="entry name" value="Acetyltransf_7"/>
    <property type="match status" value="1"/>
</dbReference>
<dbReference type="SUPFAM" id="SSF55729">
    <property type="entry name" value="Acyl-CoA N-acyltransferases (Nat)"/>
    <property type="match status" value="1"/>
</dbReference>
<dbReference type="RefSeq" id="WP_251807870.1">
    <property type="nucleotide sequence ID" value="NZ_CP166679.1"/>
</dbReference>
<keyword evidence="2" id="KW-0012">Acyltransferase</keyword>
<dbReference type="InterPro" id="IPR000182">
    <property type="entry name" value="GNAT_dom"/>
</dbReference>
<dbReference type="InterPro" id="IPR016181">
    <property type="entry name" value="Acyl_CoA_acyltransferase"/>
</dbReference>
<keyword evidence="3" id="KW-1185">Reference proteome</keyword>
<sequence>MSINIVPFKSEYAVDFKTLNEAWLKKYFLLEPKDSQILTNCEANIINIGGYIYFAQLNGQIVGCYALLPYIHPRQYELSKMAVDPVYQGLKIGQHLLQHLIQVGQHNQWEKIVLYSSTHLENAIYIYIKYGFKEIPLEEDPPYSRSDIKMELILT</sequence>
<dbReference type="GO" id="GO:0016746">
    <property type="term" value="F:acyltransferase activity"/>
    <property type="evidence" value="ECO:0007669"/>
    <property type="project" value="UniProtKB-KW"/>
</dbReference>
<reference evidence="3" key="1">
    <citation type="journal article" date="2019" name="Int. J. Syst. Evol. Microbiol.">
        <title>The Global Catalogue of Microorganisms (GCM) 10K type strain sequencing project: providing services to taxonomists for standard genome sequencing and annotation.</title>
        <authorList>
            <consortium name="The Broad Institute Genomics Platform"/>
            <consortium name="The Broad Institute Genome Sequencing Center for Infectious Disease"/>
            <person name="Wu L."/>
            <person name="Ma J."/>
        </authorList>
    </citation>
    <scope>NUCLEOTIDE SEQUENCE [LARGE SCALE GENOMIC DNA]</scope>
    <source>
        <strain evidence="3">KCTC 52924</strain>
    </source>
</reference>
<evidence type="ECO:0000313" key="2">
    <source>
        <dbReference type="EMBL" id="MFD2789703.1"/>
    </source>
</evidence>
<dbReference type="EMBL" id="JBHUOK010000029">
    <property type="protein sequence ID" value="MFD2789703.1"/>
    <property type="molecule type" value="Genomic_DNA"/>
</dbReference>
<comment type="caution">
    <text evidence="2">The sequence shown here is derived from an EMBL/GenBank/DDBJ whole genome shotgun (WGS) entry which is preliminary data.</text>
</comment>
<evidence type="ECO:0000313" key="3">
    <source>
        <dbReference type="Proteomes" id="UP001597532"/>
    </source>
</evidence>
<dbReference type="Proteomes" id="UP001597532">
    <property type="component" value="Unassembled WGS sequence"/>
</dbReference>
<protein>
    <submittedName>
        <fullName evidence="2">GNAT family N-acetyltransferase</fullName>
        <ecNumber evidence="2">2.3.-.-</ecNumber>
    </submittedName>
</protein>
<name>A0ABW5VDB6_9FLAO</name>